<evidence type="ECO:0000256" key="9">
    <source>
        <dbReference type="ARBA" id="ARBA00031306"/>
    </source>
</evidence>
<comment type="caution">
    <text evidence="11">The sequence shown here is derived from an EMBL/GenBank/DDBJ whole genome shotgun (WGS) entry which is preliminary data.</text>
</comment>
<evidence type="ECO:0000256" key="7">
    <source>
        <dbReference type="ARBA" id="ARBA00022827"/>
    </source>
</evidence>
<keyword evidence="5" id="KW-0808">Transferase</keyword>
<proteinExistence type="predicted"/>
<dbReference type="EC" id="2.7.1.180" evidence="2"/>
<evidence type="ECO:0000256" key="1">
    <source>
        <dbReference type="ARBA" id="ARBA00001946"/>
    </source>
</evidence>
<keyword evidence="7" id="KW-0274">FAD</keyword>
<protein>
    <recommendedName>
        <fullName evidence="3">FAD:protein FMN transferase</fullName>
        <ecNumber evidence="2">2.7.1.180</ecNumber>
    </recommendedName>
    <alternativeName>
        <fullName evidence="9">Flavin transferase</fullName>
    </alternativeName>
</protein>
<accession>X1JAM7</accession>
<dbReference type="GO" id="GO:0016740">
    <property type="term" value="F:transferase activity"/>
    <property type="evidence" value="ECO:0007669"/>
    <property type="project" value="UniProtKB-KW"/>
</dbReference>
<dbReference type="InterPro" id="IPR024932">
    <property type="entry name" value="ApbE"/>
</dbReference>
<dbReference type="InterPro" id="IPR003374">
    <property type="entry name" value="ApbE-like_sf"/>
</dbReference>
<organism evidence="11">
    <name type="scientific">marine sediment metagenome</name>
    <dbReference type="NCBI Taxonomy" id="412755"/>
    <lineage>
        <taxon>unclassified sequences</taxon>
        <taxon>metagenomes</taxon>
        <taxon>ecological metagenomes</taxon>
    </lineage>
</organism>
<dbReference type="SUPFAM" id="SSF143631">
    <property type="entry name" value="ApbE-like"/>
    <property type="match status" value="1"/>
</dbReference>
<comment type="catalytic activity">
    <reaction evidence="10">
        <text>L-threonyl-[protein] + FAD = FMN-L-threonyl-[protein] + AMP + H(+)</text>
        <dbReference type="Rhea" id="RHEA:36847"/>
        <dbReference type="Rhea" id="RHEA-COMP:11060"/>
        <dbReference type="Rhea" id="RHEA-COMP:11061"/>
        <dbReference type="ChEBI" id="CHEBI:15378"/>
        <dbReference type="ChEBI" id="CHEBI:30013"/>
        <dbReference type="ChEBI" id="CHEBI:57692"/>
        <dbReference type="ChEBI" id="CHEBI:74257"/>
        <dbReference type="ChEBI" id="CHEBI:456215"/>
        <dbReference type="EC" id="2.7.1.180"/>
    </reaction>
</comment>
<evidence type="ECO:0000256" key="3">
    <source>
        <dbReference type="ARBA" id="ARBA00016337"/>
    </source>
</evidence>
<dbReference type="PANTHER" id="PTHR30040">
    <property type="entry name" value="THIAMINE BIOSYNTHESIS LIPOPROTEIN APBE"/>
    <property type="match status" value="1"/>
</dbReference>
<keyword evidence="4" id="KW-0285">Flavoprotein</keyword>
<comment type="cofactor">
    <cofactor evidence="1">
        <name>Mg(2+)</name>
        <dbReference type="ChEBI" id="CHEBI:18420"/>
    </cofactor>
</comment>
<gene>
    <name evidence="11" type="ORF">S03H2_58954</name>
</gene>
<name>X1JAM7_9ZZZZ</name>
<evidence type="ECO:0000256" key="8">
    <source>
        <dbReference type="ARBA" id="ARBA00022842"/>
    </source>
</evidence>
<evidence type="ECO:0000256" key="6">
    <source>
        <dbReference type="ARBA" id="ARBA00022723"/>
    </source>
</evidence>
<keyword evidence="6" id="KW-0479">Metal-binding</keyword>
<reference evidence="11" key="1">
    <citation type="journal article" date="2014" name="Front. Microbiol.">
        <title>High frequency of phylogenetically diverse reductive dehalogenase-homologous genes in deep subseafloor sedimentary metagenomes.</title>
        <authorList>
            <person name="Kawai M."/>
            <person name="Futagami T."/>
            <person name="Toyoda A."/>
            <person name="Takaki Y."/>
            <person name="Nishi S."/>
            <person name="Hori S."/>
            <person name="Arai W."/>
            <person name="Tsubouchi T."/>
            <person name="Morono Y."/>
            <person name="Uchiyama I."/>
            <person name="Ito T."/>
            <person name="Fujiyama A."/>
            <person name="Inagaki F."/>
            <person name="Takami H."/>
        </authorList>
    </citation>
    <scope>NUCLEOTIDE SEQUENCE</scope>
    <source>
        <strain evidence="11">Expedition CK06-06</strain>
    </source>
</reference>
<evidence type="ECO:0000256" key="10">
    <source>
        <dbReference type="ARBA" id="ARBA00048540"/>
    </source>
</evidence>
<feature type="non-terminal residue" evidence="11">
    <location>
        <position position="1"/>
    </location>
</feature>
<evidence type="ECO:0000256" key="2">
    <source>
        <dbReference type="ARBA" id="ARBA00011955"/>
    </source>
</evidence>
<dbReference type="EMBL" id="BARU01037882">
    <property type="protein sequence ID" value="GAH78550.1"/>
    <property type="molecule type" value="Genomic_DNA"/>
</dbReference>
<dbReference type="Gene3D" id="3.10.520.10">
    <property type="entry name" value="ApbE-like domains"/>
    <property type="match status" value="1"/>
</dbReference>
<sequence>KRIDAASIDLGGIAKGYGIDCAARAMIDAGAAVGQVNVGGDLRCFGTTGHRKAWPVKIRHPFDKADICGTLLLTDAAVATSGDYHRYFEIAGVRYSHIVDPRTGAALPQGHASSVTVVSVTTESSPPSATATDAWATALSVLGPDGLKLINGRPGLEAMIVTGSPKDHKIHMSKGFEALLEPGTQVKLD</sequence>
<evidence type="ECO:0000256" key="5">
    <source>
        <dbReference type="ARBA" id="ARBA00022679"/>
    </source>
</evidence>
<keyword evidence="8" id="KW-0460">Magnesium</keyword>
<evidence type="ECO:0000256" key="4">
    <source>
        <dbReference type="ARBA" id="ARBA00022630"/>
    </source>
</evidence>
<dbReference type="GO" id="GO:0046872">
    <property type="term" value="F:metal ion binding"/>
    <property type="evidence" value="ECO:0007669"/>
    <property type="project" value="UniProtKB-KW"/>
</dbReference>
<dbReference type="AlphaFoldDB" id="X1JAM7"/>
<dbReference type="Pfam" id="PF02424">
    <property type="entry name" value="ApbE"/>
    <property type="match status" value="1"/>
</dbReference>
<evidence type="ECO:0000313" key="11">
    <source>
        <dbReference type="EMBL" id="GAH78550.1"/>
    </source>
</evidence>
<dbReference type="PANTHER" id="PTHR30040:SF2">
    <property type="entry name" value="FAD:PROTEIN FMN TRANSFERASE"/>
    <property type="match status" value="1"/>
</dbReference>